<accession>A0A6P4YHQ2</accession>
<dbReference type="PROSITE" id="PS50041">
    <property type="entry name" value="C_TYPE_LECTIN_2"/>
    <property type="match status" value="1"/>
</dbReference>
<dbReference type="InterPro" id="IPR001304">
    <property type="entry name" value="C-type_lectin-like"/>
</dbReference>
<reference evidence="3" key="1">
    <citation type="submission" date="2025-08" db="UniProtKB">
        <authorList>
            <consortium name="RefSeq"/>
        </authorList>
    </citation>
    <scope>IDENTIFICATION</scope>
    <source>
        <tissue evidence="3">Gonad</tissue>
    </source>
</reference>
<protein>
    <submittedName>
        <fullName evidence="3">C-type lectin domain family 4 member M-like</fullName>
    </submittedName>
</protein>
<keyword evidence="2" id="KW-1185">Reference proteome</keyword>
<dbReference type="GeneID" id="109464043"/>
<organism evidence="2 3">
    <name type="scientific">Branchiostoma belcheri</name>
    <name type="common">Amphioxus</name>
    <dbReference type="NCBI Taxonomy" id="7741"/>
    <lineage>
        <taxon>Eukaryota</taxon>
        <taxon>Metazoa</taxon>
        <taxon>Chordata</taxon>
        <taxon>Cephalochordata</taxon>
        <taxon>Leptocardii</taxon>
        <taxon>Amphioxiformes</taxon>
        <taxon>Branchiostomatidae</taxon>
        <taxon>Branchiostoma</taxon>
    </lineage>
</organism>
<dbReference type="OrthoDB" id="7357196at2759"/>
<dbReference type="PANTHER" id="PTHR22801:SF63">
    <property type="entry name" value="C-TYPE LECTIN DOMAIN-CONTAINING PROTEIN"/>
    <property type="match status" value="1"/>
</dbReference>
<dbReference type="SUPFAM" id="SSF56436">
    <property type="entry name" value="C-type lectin-like"/>
    <property type="match status" value="1"/>
</dbReference>
<dbReference type="InterPro" id="IPR016186">
    <property type="entry name" value="C-type_lectin-like/link_sf"/>
</dbReference>
<dbReference type="SMART" id="SM00034">
    <property type="entry name" value="CLECT"/>
    <property type="match status" value="1"/>
</dbReference>
<dbReference type="Proteomes" id="UP000515135">
    <property type="component" value="Unplaced"/>
</dbReference>
<dbReference type="InterPro" id="IPR016187">
    <property type="entry name" value="CTDL_fold"/>
</dbReference>
<dbReference type="CDD" id="cd00037">
    <property type="entry name" value="CLECT"/>
    <property type="match status" value="1"/>
</dbReference>
<sequence>MTSPLQQDINKVSTTDMENVVELPAANDNYEDVDSHVYNYIDQDEILNELQNVHTGEQTNAGTPHVATDDLLGNAMHDPGPQQQTKDGGPRCKNGYRLVVGTCIKLIGMPGITWIFGKSHDGAKEACRNEGATLAMPKTEELDVALRDLVKRVGFNKQHWIGMEEKDGTWYWVDGSKVGNNGYKGWNPGVPSNSGWCGQYWAKSYSWLFSGSGYPMWDDDACFNKKRFICQRPPA</sequence>
<dbReference type="RefSeq" id="XP_019616526.1">
    <property type="nucleotide sequence ID" value="XM_019760967.1"/>
</dbReference>
<name>A0A6P4YHQ2_BRABE</name>
<evidence type="ECO:0000313" key="2">
    <source>
        <dbReference type="Proteomes" id="UP000515135"/>
    </source>
</evidence>
<gene>
    <name evidence="3" type="primary">LOC109464043</name>
</gene>
<dbReference type="Pfam" id="PF00059">
    <property type="entry name" value="Lectin_C"/>
    <property type="match status" value="1"/>
</dbReference>
<proteinExistence type="predicted"/>
<dbReference type="KEGG" id="bbel:109464043"/>
<dbReference type="InterPro" id="IPR050801">
    <property type="entry name" value="Ca-Dep_Lectins_ImmuneDev"/>
</dbReference>
<dbReference type="PANTHER" id="PTHR22801">
    <property type="entry name" value="LITHOSTATHINE"/>
    <property type="match status" value="1"/>
</dbReference>
<dbReference type="AlphaFoldDB" id="A0A6P4YHQ2"/>
<evidence type="ECO:0000259" key="1">
    <source>
        <dbReference type="PROSITE" id="PS50041"/>
    </source>
</evidence>
<feature type="domain" description="C-type lectin" evidence="1">
    <location>
        <begin position="123"/>
        <end position="231"/>
    </location>
</feature>
<dbReference type="Gene3D" id="3.10.100.10">
    <property type="entry name" value="Mannose-Binding Protein A, subunit A"/>
    <property type="match status" value="1"/>
</dbReference>
<evidence type="ECO:0000313" key="3">
    <source>
        <dbReference type="RefSeq" id="XP_019616526.1"/>
    </source>
</evidence>